<name>A0A183D816_9BILA</name>
<reference evidence="1" key="1">
    <citation type="submission" date="2016-06" db="UniProtKB">
        <authorList>
            <consortium name="WormBaseParasite"/>
        </authorList>
    </citation>
    <scope>IDENTIFICATION</scope>
</reference>
<accession>A0A183D816</accession>
<proteinExistence type="predicted"/>
<organism evidence="1">
    <name type="scientific">Gongylonema pulchrum</name>
    <dbReference type="NCBI Taxonomy" id="637853"/>
    <lineage>
        <taxon>Eukaryota</taxon>
        <taxon>Metazoa</taxon>
        <taxon>Ecdysozoa</taxon>
        <taxon>Nematoda</taxon>
        <taxon>Chromadorea</taxon>
        <taxon>Rhabditida</taxon>
        <taxon>Spirurina</taxon>
        <taxon>Spiruromorpha</taxon>
        <taxon>Spiruroidea</taxon>
        <taxon>Gongylonematidae</taxon>
        <taxon>Gongylonema</taxon>
    </lineage>
</organism>
<evidence type="ECO:0000313" key="1">
    <source>
        <dbReference type="WBParaSite" id="GPUH_0000486401-mRNA-1"/>
    </source>
</evidence>
<sequence>LDKTGEMINDLANLQKNRLSSVPPTTLTDQPAPSNVELNLAARVQSQLQNQIAQFAKPGSVISSPVIHSAVGLNEEDIDLLNEFFTTPAPTATVQ</sequence>
<protein>
    <submittedName>
        <fullName evidence="1">RPN13_C domain-containing protein</fullName>
    </submittedName>
</protein>
<dbReference type="AlphaFoldDB" id="A0A183D816"/>
<dbReference type="WBParaSite" id="GPUH_0000486401-mRNA-1">
    <property type="protein sequence ID" value="GPUH_0000486401-mRNA-1"/>
    <property type="gene ID" value="GPUH_0000486401"/>
</dbReference>